<gene>
    <name evidence="3" type="ORF">DWV59_10570</name>
    <name evidence="1" type="ORF">KSW34_08750</name>
    <name evidence="2" type="ORF">SCX10_06290</name>
</gene>
<dbReference type="AlphaFoldDB" id="A0A151C5F0"/>
<evidence type="ECO:0000313" key="1">
    <source>
        <dbReference type="EMBL" id="MBV3439067.1"/>
    </source>
</evidence>
<dbReference type="Proteomes" id="UP001272183">
    <property type="component" value="Unassembled WGS sequence"/>
</dbReference>
<accession>A0A151C5F0</accession>
<evidence type="ECO:0000313" key="3">
    <source>
        <dbReference type="EMBL" id="RGW63177.1"/>
    </source>
</evidence>
<evidence type="ECO:0000313" key="4">
    <source>
        <dbReference type="Proteomes" id="UP000265775"/>
    </source>
</evidence>
<organism evidence="3 4">
    <name type="scientific">Bifidobacterium longum</name>
    <dbReference type="NCBI Taxonomy" id="216816"/>
    <lineage>
        <taxon>Bacteria</taxon>
        <taxon>Bacillati</taxon>
        <taxon>Actinomycetota</taxon>
        <taxon>Actinomycetes</taxon>
        <taxon>Bifidobacteriales</taxon>
        <taxon>Bifidobacteriaceae</taxon>
        <taxon>Bifidobacterium</taxon>
    </lineage>
</organism>
<reference evidence="2" key="3">
    <citation type="submission" date="2023-10" db="EMBL/GenBank/DDBJ databases">
        <title>Supernatant from a Refined Defined Microbial Community Protects Mice from Clostridioides difficile Infection.</title>
        <authorList>
            <person name="Douchant K."/>
            <person name="He S.-M."/>
            <person name="Noordhof C."/>
            <person name="Greenlaw J."/>
            <person name="Schroeter K."/>
            <person name="Vancuren S.J."/>
            <person name="Sjaarda C."/>
            <person name="Allen-Vercoe E."/>
            <person name="Gloor G.B."/>
            <person name="Vanner S.J."/>
            <person name="Petrof E.O."/>
            <person name="Sheth P.M."/>
            <person name="Guzman M."/>
        </authorList>
    </citation>
    <scope>NUCLEOTIDE SEQUENCE</scope>
    <source>
        <strain evidence="2">16-6-I_4_FM</strain>
    </source>
</reference>
<dbReference type="EMBL" id="QSAR01000016">
    <property type="protein sequence ID" value="RGW63177.1"/>
    <property type="molecule type" value="Genomic_DNA"/>
</dbReference>
<dbReference type="RefSeq" id="WP_061870275.1">
    <property type="nucleotide sequence ID" value="NZ_CAXSUE010000006.1"/>
</dbReference>
<dbReference type="Proteomes" id="UP001195937">
    <property type="component" value="Unassembled WGS sequence"/>
</dbReference>
<evidence type="ECO:0000313" key="2">
    <source>
        <dbReference type="EMBL" id="MDW7546432.1"/>
    </source>
</evidence>
<name>A0A151C5F0_BIFLN</name>
<dbReference type="Proteomes" id="UP000265775">
    <property type="component" value="Unassembled WGS sequence"/>
</dbReference>
<sequence>MITVSFDDTTAGPDDLPLLRIADAANRIHGMDARRLPGLLESSWLDWAPPSSRLPDVGMPSPPGRDDWLWARGHAGLLGFDVSAYGSGMMFASMLAKRVGVRRAGWSALALAWCARMARLDARAWTLALLEHDPARVRADSLRLVPVGPLSGLWSVWASPAFMPGVTGADVACALMDCARAGRYRSDHVVAPDGRTVRIPDMVWDRVDSMGLASVFADTGF</sequence>
<protein>
    <submittedName>
        <fullName evidence="3">Uncharacterized protein</fullName>
    </submittedName>
</protein>
<dbReference type="EMBL" id="JAWUDL010000009">
    <property type="protein sequence ID" value="MDW7546432.1"/>
    <property type="molecule type" value="Genomic_DNA"/>
</dbReference>
<proteinExistence type="predicted"/>
<reference evidence="3 4" key="1">
    <citation type="submission" date="2018-08" db="EMBL/GenBank/DDBJ databases">
        <title>A genome reference for cultivated species of the human gut microbiota.</title>
        <authorList>
            <person name="Zou Y."/>
            <person name="Xue W."/>
            <person name="Luo G."/>
        </authorList>
    </citation>
    <scope>NUCLEOTIDE SEQUENCE [LARGE SCALE GENOMIC DNA]</scope>
    <source>
        <strain evidence="3 4">AF11-12</strain>
    </source>
</reference>
<comment type="caution">
    <text evidence="3">The sequence shown here is derived from an EMBL/GenBank/DDBJ whole genome shotgun (WGS) entry which is preliminary data.</text>
</comment>
<dbReference type="EMBL" id="JAHOFX010000014">
    <property type="protein sequence ID" value="MBV3439067.1"/>
    <property type="molecule type" value="Genomic_DNA"/>
</dbReference>
<reference evidence="1" key="2">
    <citation type="submission" date="2021-06" db="EMBL/GenBank/DDBJ databases">
        <title>Collection of gut derived symbiotic bacterial strains cultured from healthy donors.</title>
        <authorList>
            <person name="Lin H."/>
            <person name="Littmann E."/>
            <person name="Pamer E.G."/>
        </authorList>
    </citation>
    <scope>NUCLEOTIDE SEQUENCE</scope>
    <source>
        <strain evidence="1">MSK.19.9</strain>
    </source>
</reference>